<feature type="binding site" evidence="7">
    <location>
        <position position="64"/>
    </location>
    <ligand>
        <name>Mg(2+)</name>
        <dbReference type="ChEBI" id="CHEBI:18420"/>
    </ligand>
</feature>
<dbReference type="NCBIfam" id="TIGR00042">
    <property type="entry name" value="RdgB/HAM1 family non-canonical purine NTP pyrophosphatase"/>
    <property type="match status" value="1"/>
</dbReference>
<feature type="binding site" evidence="7">
    <location>
        <begin position="168"/>
        <end position="169"/>
    </location>
    <ligand>
        <name>substrate</name>
    </ligand>
</feature>
<dbReference type="InterPro" id="IPR002637">
    <property type="entry name" value="RdgB/HAM1"/>
</dbReference>
<dbReference type="GO" id="GO:0000166">
    <property type="term" value="F:nucleotide binding"/>
    <property type="evidence" value="ECO:0007669"/>
    <property type="project" value="UniProtKB-KW"/>
</dbReference>
<keyword evidence="5 7" id="KW-0460">Magnesium</keyword>
<dbReference type="CDD" id="cd00515">
    <property type="entry name" value="HAM1"/>
    <property type="match status" value="1"/>
</dbReference>
<dbReference type="GO" id="GO:0046872">
    <property type="term" value="F:metal ion binding"/>
    <property type="evidence" value="ECO:0007669"/>
    <property type="project" value="UniProtKB-KW"/>
</dbReference>
<dbReference type="GO" id="GO:0009117">
    <property type="term" value="P:nucleotide metabolic process"/>
    <property type="evidence" value="ECO:0007669"/>
    <property type="project" value="UniProtKB-KW"/>
</dbReference>
<evidence type="ECO:0000256" key="4">
    <source>
        <dbReference type="ARBA" id="ARBA00022801"/>
    </source>
</evidence>
<feature type="active site" description="Proton acceptor" evidence="7">
    <location>
        <position position="64"/>
    </location>
</feature>
<dbReference type="GO" id="GO:0009146">
    <property type="term" value="P:purine nucleoside triphosphate catabolic process"/>
    <property type="evidence" value="ECO:0007669"/>
    <property type="project" value="UniProtKB-UniRule"/>
</dbReference>
<evidence type="ECO:0000256" key="2">
    <source>
        <dbReference type="ARBA" id="ARBA00022723"/>
    </source>
</evidence>
<evidence type="ECO:0000256" key="8">
    <source>
        <dbReference type="RuleBase" id="RU003781"/>
    </source>
</evidence>
<reference evidence="9" key="1">
    <citation type="journal article" date="2020" name="mSystems">
        <title>Genome- and Community-Level Interaction Insights into Carbon Utilization and Element Cycling Functions of Hydrothermarchaeota in Hydrothermal Sediment.</title>
        <authorList>
            <person name="Zhou Z."/>
            <person name="Liu Y."/>
            <person name="Xu W."/>
            <person name="Pan J."/>
            <person name="Luo Z.H."/>
            <person name="Li M."/>
        </authorList>
    </citation>
    <scope>NUCLEOTIDE SEQUENCE</scope>
    <source>
        <strain evidence="9">SpSt-649</strain>
    </source>
</reference>
<feature type="binding site" evidence="7">
    <location>
        <begin position="7"/>
        <end position="12"/>
    </location>
    <ligand>
        <name>substrate</name>
    </ligand>
</feature>
<comment type="catalytic activity">
    <reaction evidence="7">
        <text>dITP + H2O = dIMP + diphosphate + H(+)</text>
        <dbReference type="Rhea" id="RHEA:28342"/>
        <dbReference type="ChEBI" id="CHEBI:15377"/>
        <dbReference type="ChEBI" id="CHEBI:15378"/>
        <dbReference type="ChEBI" id="CHEBI:33019"/>
        <dbReference type="ChEBI" id="CHEBI:61194"/>
        <dbReference type="ChEBI" id="CHEBI:61382"/>
        <dbReference type="EC" id="3.6.1.66"/>
    </reaction>
</comment>
<comment type="similarity">
    <text evidence="1 7 8">Belongs to the HAM1 NTPase family.</text>
</comment>
<dbReference type="PANTHER" id="PTHR11067">
    <property type="entry name" value="INOSINE TRIPHOSPHATE PYROPHOSPHATASE/HAM1 PROTEIN"/>
    <property type="match status" value="1"/>
</dbReference>
<comment type="function">
    <text evidence="7">Pyrophosphatase that catalyzes the hydrolysis of nucleoside triphosphates to their monophosphate derivatives, with a high preference for the non-canonical purine nucleotides XTP (xanthosine triphosphate), dITP (deoxyinosine triphosphate) and ITP. Seems to function as a house-cleaning enzyme that removes non-canonical purine nucleotides from the nucleotide pool, thus preventing their incorporation into DNA/RNA and avoiding chromosomal lesions.</text>
</comment>
<dbReference type="Pfam" id="PF01725">
    <property type="entry name" value="Ham1p_like"/>
    <property type="match status" value="1"/>
</dbReference>
<dbReference type="GO" id="GO:0036222">
    <property type="term" value="F:XTP diphosphatase activity"/>
    <property type="evidence" value="ECO:0007669"/>
    <property type="project" value="UniProtKB-UniRule"/>
</dbReference>
<evidence type="ECO:0000256" key="3">
    <source>
        <dbReference type="ARBA" id="ARBA00022741"/>
    </source>
</evidence>
<keyword evidence="2 7" id="KW-0479">Metal-binding</keyword>
<feature type="binding site" evidence="7">
    <location>
        <begin position="140"/>
        <end position="143"/>
    </location>
    <ligand>
        <name>substrate</name>
    </ligand>
</feature>
<dbReference type="GO" id="GO:0036220">
    <property type="term" value="F:ITP diphosphatase activity"/>
    <property type="evidence" value="ECO:0007669"/>
    <property type="project" value="UniProtKB-UniRule"/>
</dbReference>
<evidence type="ECO:0000256" key="7">
    <source>
        <dbReference type="HAMAP-Rule" id="MF_01405"/>
    </source>
</evidence>
<dbReference type="GO" id="GO:0005737">
    <property type="term" value="C:cytoplasm"/>
    <property type="evidence" value="ECO:0007669"/>
    <property type="project" value="TreeGrafter"/>
</dbReference>
<dbReference type="NCBIfam" id="NF011396">
    <property type="entry name" value="PRK14821.1"/>
    <property type="match status" value="1"/>
</dbReference>
<dbReference type="EC" id="3.6.1.66" evidence="7"/>
<evidence type="ECO:0000256" key="6">
    <source>
        <dbReference type="ARBA" id="ARBA00023080"/>
    </source>
</evidence>
<feature type="binding site" evidence="7">
    <location>
        <position position="36"/>
    </location>
    <ligand>
        <name>Mg(2+)</name>
        <dbReference type="ChEBI" id="CHEBI:18420"/>
    </ligand>
</feature>
<keyword evidence="3 7" id="KW-0547">Nucleotide-binding</keyword>
<dbReference type="InterPro" id="IPR029001">
    <property type="entry name" value="ITPase-like_fam"/>
</dbReference>
<organism evidence="9">
    <name type="scientific">Thermofilum pendens</name>
    <dbReference type="NCBI Taxonomy" id="2269"/>
    <lineage>
        <taxon>Archaea</taxon>
        <taxon>Thermoproteota</taxon>
        <taxon>Thermoprotei</taxon>
        <taxon>Thermofilales</taxon>
        <taxon>Thermofilaceae</taxon>
        <taxon>Thermofilum</taxon>
    </lineage>
</organism>
<evidence type="ECO:0000256" key="5">
    <source>
        <dbReference type="ARBA" id="ARBA00022842"/>
    </source>
</evidence>
<protein>
    <recommendedName>
        <fullName evidence="7">dITP/XTP pyrophosphatase</fullName>
        <ecNumber evidence="7">3.6.1.66</ecNumber>
    </recommendedName>
    <alternativeName>
        <fullName evidence="7">Non-canonical purine NTP pyrophosphatase</fullName>
    </alternativeName>
    <alternativeName>
        <fullName evidence="7">Non-standard purine NTP pyrophosphatase</fullName>
    </alternativeName>
    <alternativeName>
        <fullName evidence="7">Nucleoside-triphosphate diphosphatase</fullName>
    </alternativeName>
    <alternativeName>
        <fullName evidence="7">Nucleoside-triphosphate pyrophosphatase</fullName>
        <shortName evidence="7">NTPase</shortName>
    </alternativeName>
</protein>
<accession>A0A7C4H5Y7</accession>
<proteinExistence type="inferred from homology"/>
<comment type="caution">
    <text evidence="9">The sequence shown here is derived from an EMBL/GenBank/DDBJ whole genome shotgun (WGS) entry which is preliminary data.</text>
</comment>
<dbReference type="HAMAP" id="MF_01405">
    <property type="entry name" value="Non_canon_purine_NTPase"/>
    <property type="match status" value="1"/>
</dbReference>
<evidence type="ECO:0000313" key="9">
    <source>
        <dbReference type="EMBL" id="HGM46189.1"/>
    </source>
</evidence>
<dbReference type="PANTHER" id="PTHR11067:SF9">
    <property type="entry name" value="INOSINE TRIPHOSPHATE PYROPHOSPHATASE"/>
    <property type="match status" value="1"/>
</dbReference>
<dbReference type="GO" id="GO:0017111">
    <property type="term" value="F:ribonucleoside triphosphate phosphatase activity"/>
    <property type="evidence" value="ECO:0007669"/>
    <property type="project" value="InterPro"/>
</dbReference>
<sequence length="187" mass="20598">MRVYIVTGNRGKFLEMAEVLARSKIEAVQLSLKKLEVQSKSLEEIARVAAEHLPPLDAPAVVEDAGLFVEALKGFPGPFSHYVYETIGCRGLLKLMRGVENRAATFKSAIALRLPGGEILVFTGEARGTITHEERGTGGFGFDPIFQPEGQAKTFAEMTLEEKNLYSHRGAAARKLSAWLTERYSEK</sequence>
<comment type="catalytic activity">
    <reaction evidence="7">
        <text>ITP + H2O = IMP + diphosphate + H(+)</text>
        <dbReference type="Rhea" id="RHEA:29399"/>
        <dbReference type="ChEBI" id="CHEBI:15377"/>
        <dbReference type="ChEBI" id="CHEBI:15378"/>
        <dbReference type="ChEBI" id="CHEBI:33019"/>
        <dbReference type="ChEBI" id="CHEBI:58053"/>
        <dbReference type="ChEBI" id="CHEBI:61402"/>
        <dbReference type="EC" id="3.6.1.66"/>
    </reaction>
</comment>
<evidence type="ECO:0000256" key="1">
    <source>
        <dbReference type="ARBA" id="ARBA00008023"/>
    </source>
</evidence>
<comment type="subunit">
    <text evidence="7">Homodimer.</text>
</comment>
<feature type="binding site" evidence="7">
    <location>
        <position position="163"/>
    </location>
    <ligand>
        <name>substrate</name>
    </ligand>
</feature>
<dbReference type="SUPFAM" id="SSF52972">
    <property type="entry name" value="ITPase-like"/>
    <property type="match status" value="1"/>
</dbReference>
<dbReference type="EMBL" id="DTBQ01000012">
    <property type="protein sequence ID" value="HGM46189.1"/>
    <property type="molecule type" value="Genomic_DNA"/>
</dbReference>
<dbReference type="GO" id="GO:0035870">
    <property type="term" value="F:dITP diphosphatase activity"/>
    <property type="evidence" value="ECO:0007669"/>
    <property type="project" value="UniProtKB-UniRule"/>
</dbReference>
<comment type="catalytic activity">
    <reaction evidence="7">
        <text>XTP + H2O = XMP + diphosphate + H(+)</text>
        <dbReference type="Rhea" id="RHEA:28610"/>
        <dbReference type="ChEBI" id="CHEBI:15377"/>
        <dbReference type="ChEBI" id="CHEBI:15378"/>
        <dbReference type="ChEBI" id="CHEBI:33019"/>
        <dbReference type="ChEBI" id="CHEBI:57464"/>
        <dbReference type="ChEBI" id="CHEBI:61314"/>
        <dbReference type="EC" id="3.6.1.66"/>
    </reaction>
</comment>
<name>A0A7C4H5Y7_THEPE</name>
<comment type="cofactor">
    <cofactor evidence="7">
        <name>Mg(2+)</name>
        <dbReference type="ChEBI" id="CHEBI:18420"/>
    </cofactor>
    <text evidence="7">Binds 1 Mg(2+) ion per subunit.</text>
</comment>
<keyword evidence="4 7" id="KW-0378">Hydrolase</keyword>
<gene>
    <name evidence="9" type="ORF">ENU21_00350</name>
</gene>
<feature type="binding site" evidence="7">
    <location>
        <position position="65"/>
    </location>
    <ligand>
        <name>substrate</name>
    </ligand>
</feature>
<dbReference type="InterPro" id="IPR020922">
    <property type="entry name" value="dITP/XTP_pyrophosphatase"/>
</dbReference>
<dbReference type="AlphaFoldDB" id="A0A7C4H5Y7"/>
<dbReference type="Gene3D" id="3.90.950.10">
    <property type="match status" value="1"/>
</dbReference>
<keyword evidence="6 7" id="KW-0546">Nucleotide metabolism</keyword>